<dbReference type="RefSeq" id="WP_203657822.1">
    <property type="nucleotide sequence ID" value="NZ_BAAAZM010000005.1"/>
</dbReference>
<evidence type="ECO:0000313" key="5">
    <source>
        <dbReference type="Proteomes" id="UP000612808"/>
    </source>
</evidence>
<evidence type="ECO:0000256" key="1">
    <source>
        <dbReference type="PROSITE-ProRule" id="PRU01122"/>
    </source>
</evidence>
<dbReference type="GO" id="GO:0030163">
    <property type="term" value="P:protein catabolic process"/>
    <property type="evidence" value="ECO:0007669"/>
    <property type="project" value="InterPro"/>
</dbReference>
<dbReference type="SUPFAM" id="SSF50156">
    <property type="entry name" value="PDZ domain-like"/>
    <property type="match status" value="1"/>
</dbReference>
<dbReference type="AlphaFoldDB" id="A0A8J3J565"/>
<keyword evidence="5" id="KW-1185">Reference proteome</keyword>
<feature type="domain" description="Lon proteolytic" evidence="3">
    <location>
        <begin position="234"/>
        <end position="332"/>
    </location>
</feature>
<evidence type="ECO:0000256" key="2">
    <source>
        <dbReference type="SAM" id="MobiDB-lite"/>
    </source>
</evidence>
<dbReference type="PANTHER" id="PTHR10046">
    <property type="entry name" value="ATP DEPENDENT LON PROTEASE FAMILY MEMBER"/>
    <property type="match status" value="1"/>
</dbReference>
<organism evidence="4 5">
    <name type="scientific">Actinocatenispora rupis</name>
    <dbReference type="NCBI Taxonomy" id="519421"/>
    <lineage>
        <taxon>Bacteria</taxon>
        <taxon>Bacillati</taxon>
        <taxon>Actinomycetota</taxon>
        <taxon>Actinomycetes</taxon>
        <taxon>Micromonosporales</taxon>
        <taxon>Micromonosporaceae</taxon>
        <taxon>Actinocatenispora</taxon>
    </lineage>
</organism>
<dbReference type="GO" id="GO:0005524">
    <property type="term" value="F:ATP binding"/>
    <property type="evidence" value="ECO:0007669"/>
    <property type="project" value="InterPro"/>
</dbReference>
<dbReference type="InterPro" id="IPR001478">
    <property type="entry name" value="PDZ"/>
</dbReference>
<dbReference type="EC" id="3.4.21.53" evidence="1"/>
<dbReference type="EMBL" id="BOMB01000015">
    <property type="protein sequence ID" value="GID11821.1"/>
    <property type="molecule type" value="Genomic_DNA"/>
</dbReference>
<dbReference type="InterPro" id="IPR036034">
    <property type="entry name" value="PDZ_sf"/>
</dbReference>
<dbReference type="InterPro" id="IPR027065">
    <property type="entry name" value="Lon_Prtase"/>
</dbReference>
<dbReference type="InterPro" id="IPR020568">
    <property type="entry name" value="Ribosomal_Su5_D2-typ_SF"/>
</dbReference>
<dbReference type="Pfam" id="PF13180">
    <property type="entry name" value="PDZ_2"/>
    <property type="match status" value="1"/>
</dbReference>
<dbReference type="GO" id="GO:0004252">
    <property type="term" value="F:serine-type endopeptidase activity"/>
    <property type="evidence" value="ECO:0007669"/>
    <property type="project" value="UniProtKB-UniRule"/>
</dbReference>
<dbReference type="Gene3D" id="3.30.230.10">
    <property type="match status" value="1"/>
</dbReference>
<dbReference type="Pfam" id="PF05362">
    <property type="entry name" value="Lon_C"/>
    <property type="match status" value="1"/>
</dbReference>
<dbReference type="InterPro" id="IPR014721">
    <property type="entry name" value="Ribsml_uS5_D2-typ_fold_subgr"/>
</dbReference>
<feature type="active site" evidence="1">
    <location>
        <position position="284"/>
    </location>
</feature>
<comment type="catalytic activity">
    <reaction evidence="1">
        <text>Hydrolysis of proteins in presence of ATP.</text>
        <dbReference type="EC" id="3.4.21.53"/>
    </reaction>
</comment>
<dbReference type="Proteomes" id="UP000612808">
    <property type="component" value="Unassembled WGS sequence"/>
</dbReference>
<keyword evidence="1" id="KW-0720">Serine protease</keyword>
<comment type="caution">
    <text evidence="4">The sequence shown here is derived from an EMBL/GenBank/DDBJ whole genome shotgun (WGS) entry which is preliminary data.</text>
</comment>
<feature type="active site" evidence="1">
    <location>
        <position position="239"/>
    </location>
</feature>
<dbReference type="GO" id="GO:0004176">
    <property type="term" value="F:ATP-dependent peptidase activity"/>
    <property type="evidence" value="ECO:0007669"/>
    <property type="project" value="UniProtKB-UniRule"/>
</dbReference>
<keyword evidence="1" id="KW-0378">Hydrolase</keyword>
<name>A0A8J3J565_9ACTN</name>
<dbReference type="SUPFAM" id="SSF54211">
    <property type="entry name" value="Ribosomal protein S5 domain 2-like"/>
    <property type="match status" value="1"/>
</dbReference>
<gene>
    <name evidence="4" type="ORF">Aru02nite_27100</name>
</gene>
<reference evidence="4" key="1">
    <citation type="submission" date="2021-01" db="EMBL/GenBank/DDBJ databases">
        <title>Whole genome shotgun sequence of Actinocatenispora rupis NBRC 107355.</title>
        <authorList>
            <person name="Komaki H."/>
            <person name="Tamura T."/>
        </authorList>
    </citation>
    <scope>NUCLEOTIDE SEQUENCE</scope>
    <source>
        <strain evidence="4">NBRC 107355</strain>
    </source>
</reference>
<dbReference type="PROSITE" id="PS51786">
    <property type="entry name" value="LON_PROTEOLYTIC"/>
    <property type="match status" value="1"/>
</dbReference>
<evidence type="ECO:0000259" key="3">
    <source>
        <dbReference type="PROSITE" id="PS51786"/>
    </source>
</evidence>
<keyword evidence="1" id="KW-0645">Protease</keyword>
<feature type="region of interest" description="Disordered" evidence="2">
    <location>
        <begin position="100"/>
        <end position="121"/>
    </location>
</feature>
<comment type="similarity">
    <text evidence="1">Belongs to the peptidase S16 family.</text>
</comment>
<evidence type="ECO:0000313" key="4">
    <source>
        <dbReference type="EMBL" id="GID11821.1"/>
    </source>
</evidence>
<proteinExistence type="inferred from homology"/>
<protein>
    <recommendedName>
        <fullName evidence="1">endopeptidase La</fullName>
        <ecNumber evidence="1">3.4.21.53</ecNumber>
    </recommendedName>
</protein>
<dbReference type="GO" id="GO:0006508">
    <property type="term" value="P:proteolysis"/>
    <property type="evidence" value="ECO:0007669"/>
    <property type="project" value="UniProtKB-KW"/>
</dbReference>
<dbReference type="InterPro" id="IPR008269">
    <property type="entry name" value="Lon_proteolytic"/>
</dbReference>
<accession>A0A8J3J565</accession>
<sequence length="341" mass="35010">MERRGWTVLIGTVLVAVLTALSLVIKVPYVALGPGPTTDTLGKGPDGKPIITVVHGTASTSKGQLRLVTVTVTDDLTLWSAVGDWFDRKYAVVPRDVVYPPDQSTQQTDQQQQQQFQDSQAAAETAAYRELGCTGPAVVSVGSVVKGSGAAGKLAAGDVITTVDGTKVTSTENLVKLVQAKPAGTTRTVGYERDGKAGTVSITTGKGDSGKAALGVTVTQKQPCKYEVKVSLGDIGGPSAGLMFALGIVDTLTPADLTGGTVIAGTGEITADGKVGPIGGIQEKLIGARRDGATVFLTPKDNCAQAAKAVPAGLRLVKVDTLHDAVQALADLRAHRPTPTC</sequence>
<feature type="compositionally biased region" description="Low complexity" evidence="2">
    <location>
        <begin position="102"/>
        <end position="120"/>
    </location>
</feature>